<feature type="compositionally biased region" description="Basic residues" evidence="1">
    <location>
        <begin position="71"/>
        <end position="89"/>
    </location>
</feature>
<dbReference type="AlphaFoldDB" id="A0AAQ3JWF1"/>
<feature type="compositionally biased region" description="Acidic residues" evidence="1">
    <location>
        <begin position="29"/>
        <end position="49"/>
    </location>
</feature>
<organism evidence="2 3">
    <name type="scientific">Canna indica</name>
    <name type="common">Indian-shot</name>
    <dbReference type="NCBI Taxonomy" id="4628"/>
    <lineage>
        <taxon>Eukaryota</taxon>
        <taxon>Viridiplantae</taxon>
        <taxon>Streptophyta</taxon>
        <taxon>Embryophyta</taxon>
        <taxon>Tracheophyta</taxon>
        <taxon>Spermatophyta</taxon>
        <taxon>Magnoliopsida</taxon>
        <taxon>Liliopsida</taxon>
        <taxon>Zingiberales</taxon>
        <taxon>Cannaceae</taxon>
        <taxon>Canna</taxon>
    </lineage>
</organism>
<protein>
    <submittedName>
        <fullName evidence="2">Uncharacterized protein</fullName>
    </submittedName>
</protein>
<dbReference type="EMBL" id="CP136891">
    <property type="protein sequence ID" value="WOK97441.1"/>
    <property type="molecule type" value="Genomic_DNA"/>
</dbReference>
<dbReference type="Proteomes" id="UP001327560">
    <property type="component" value="Chromosome 2"/>
</dbReference>
<gene>
    <name evidence="2" type="ORF">Cni_G06149</name>
</gene>
<proteinExistence type="predicted"/>
<accession>A0AAQ3JWF1</accession>
<name>A0AAQ3JWF1_9LILI</name>
<evidence type="ECO:0000313" key="2">
    <source>
        <dbReference type="EMBL" id="WOK97441.1"/>
    </source>
</evidence>
<feature type="region of interest" description="Disordered" evidence="1">
    <location>
        <begin position="16"/>
        <end position="108"/>
    </location>
</feature>
<evidence type="ECO:0000256" key="1">
    <source>
        <dbReference type="SAM" id="MobiDB-lite"/>
    </source>
</evidence>
<keyword evidence="3" id="KW-1185">Reference proteome</keyword>
<sequence length="108" mass="12583">MFKYYICIIWKRKRQDKTVNASAGVDVDANGDEEDGDETEEDDGVDEYGDAAGLEVAELHHPVPPRQLKQQPRRQQHEQHHRYHHRPPVRHSLSLSVKPLRVRRAARN</sequence>
<evidence type="ECO:0000313" key="3">
    <source>
        <dbReference type="Proteomes" id="UP001327560"/>
    </source>
</evidence>
<reference evidence="2 3" key="1">
    <citation type="submission" date="2023-10" db="EMBL/GenBank/DDBJ databases">
        <title>Chromosome-scale genome assembly provides insights into flower coloration mechanisms of Canna indica.</title>
        <authorList>
            <person name="Li C."/>
        </authorList>
    </citation>
    <scope>NUCLEOTIDE SEQUENCE [LARGE SCALE GENOMIC DNA]</scope>
    <source>
        <tissue evidence="2">Flower</tissue>
    </source>
</reference>